<dbReference type="Proteomes" id="UP001488805">
    <property type="component" value="Unassembled WGS sequence"/>
</dbReference>
<organism evidence="3 4">
    <name type="scientific">Zoarces viviparus</name>
    <name type="common">Viviparous eelpout</name>
    <name type="synonym">Blennius viviparus</name>
    <dbReference type="NCBI Taxonomy" id="48416"/>
    <lineage>
        <taxon>Eukaryota</taxon>
        <taxon>Metazoa</taxon>
        <taxon>Chordata</taxon>
        <taxon>Craniata</taxon>
        <taxon>Vertebrata</taxon>
        <taxon>Euteleostomi</taxon>
        <taxon>Actinopterygii</taxon>
        <taxon>Neopterygii</taxon>
        <taxon>Teleostei</taxon>
        <taxon>Neoteleostei</taxon>
        <taxon>Acanthomorphata</taxon>
        <taxon>Eupercaria</taxon>
        <taxon>Perciformes</taxon>
        <taxon>Cottioidei</taxon>
        <taxon>Zoarcales</taxon>
        <taxon>Zoarcidae</taxon>
        <taxon>Zoarcinae</taxon>
        <taxon>Zoarces</taxon>
    </lineage>
</organism>
<proteinExistence type="predicted"/>
<name>A0AAW1ELT6_ZOAVI</name>
<dbReference type="InterPro" id="IPR012337">
    <property type="entry name" value="RNaseH-like_sf"/>
</dbReference>
<evidence type="ECO:0000313" key="4">
    <source>
        <dbReference type="Proteomes" id="UP001488805"/>
    </source>
</evidence>
<dbReference type="GO" id="GO:0046983">
    <property type="term" value="F:protein dimerization activity"/>
    <property type="evidence" value="ECO:0007669"/>
    <property type="project" value="InterPro"/>
</dbReference>
<evidence type="ECO:0000256" key="1">
    <source>
        <dbReference type="SAM" id="MobiDB-lite"/>
    </source>
</evidence>
<protein>
    <recommendedName>
        <fullName evidence="2">HAT C-terminal dimerisation domain-containing protein</fullName>
    </recommendedName>
</protein>
<sequence length="208" mass="23424">MDVLESVNKVLSPLQEFTDALSGERYVSVSYLKPVLHLFNETILAEGENDTQLTKDMKTTILTYLNEKYSDPGTDDLLDMASLLDPRFKTTYIRDEKVDESKARAVEEIKSLLTEQQADTGGTSSALQRPVAAAEPEVKKKQGSSTAQSRATLSDEETIKVELRSYLQAVEVDSDTDPLEWWKCHQANFPRVAKLARKYLYSCHQCPI</sequence>
<dbReference type="GO" id="GO:0006357">
    <property type="term" value="P:regulation of transcription by RNA polymerase II"/>
    <property type="evidence" value="ECO:0007669"/>
    <property type="project" value="TreeGrafter"/>
</dbReference>
<dbReference type="InterPro" id="IPR052717">
    <property type="entry name" value="Vacuolar_transposase_reg"/>
</dbReference>
<keyword evidence="4" id="KW-1185">Reference proteome</keyword>
<dbReference type="PANTHER" id="PTHR46169:SF25">
    <property type="entry name" value="ZINC FINGER BED DOMAIN-CONTAINING PROTEIN 1-LIKE-RELATED"/>
    <property type="match status" value="1"/>
</dbReference>
<accession>A0AAW1ELT6</accession>
<dbReference type="InterPro" id="IPR008906">
    <property type="entry name" value="HATC_C_dom"/>
</dbReference>
<comment type="caution">
    <text evidence="3">The sequence shown here is derived from an EMBL/GenBank/DDBJ whole genome shotgun (WGS) entry which is preliminary data.</text>
</comment>
<feature type="domain" description="HAT C-terminal dimerisation" evidence="2">
    <location>
        <begin position="162"/>
        <end position="200"/>
    </location>
</feature>
<dbReference type="AlphaFoldDB" id="A0AAW1ELT6"/>
<dbReference type="PANTHER" id="PTHR46169">
    <property type="entry name" value="DNA REPLICATION-RELATED ELEMENT FACTOR, ISOFORM A"/>
    <property type="match status" value="1"/>
</dbReference>
<evidence type="ECO:0000313" key="3">
    <source>
        <dbReference type="EMBL" id="KAK9523272.1"/>
    </source>
</evidence>
<dbReference type="EMBL" id="JBCEZU010000221">
    <property type="protein sequence ID" value="KAK9523272.1"/>
    <property type="molecule type" value="Genomic_DNA"/>
</dbReference>
<feature type="region of interest" description="Disordered" evidence="1">
    <location>
        <begin position="114"/>
        <end position="154"/>
    </location>
</feature>
<dbReference type="SUPFAM" id="SSF53098">
    <property type="entry name" value="Ribonuclease H-like"/>
    <property type="match status" value="1"/>
</dbReference>
<reference evidence="3 4" key="1">
    <citation type="journal article" date="2024" name="Genome Biol. Evol.">
        <title>Chromosome-level genome assembly of the viviparous eelpout Zoarces viviparus.</title>
        <authorList>
            <person name="Fuhrmann N."/>
            <person name="Brasseur M.V."/>
            <person name="Bakowski C.E."/>
            <person name="Podsiadlowski L."/>
            <person name="Prost S."/>
            <person name="Krehenwinkel H."/>
            <person name="Mayer C."/>
        </authorList>
    </citation>
    <scope>NUCLEOTIDE SEQUENCE [LARGE SCALE GENOMIC DNA]</scope>
    <source>
        <strain evidence="3">NO-MEL_2022_Ind0_liver</strain>
    </source>
</reference>
<dbReference type="Pfam" id="PF05699">
    <property type="entry name" value="Dimer_Tnp_hAT"/>
    <property type="match status" value="1"/>
</dbReference>
<evidence type="ECO:0000259" key="2">
    <source>
        <dbReference type="Pfam" id="PF05699"/>
    </source>
</evidence>
<feature type="compositionally biased region" description="Polar residues" evidence="1">
    <location>
        <begin position="114"/>
        <end position="127"/>
    </location>
</feature>
<dbReference type="GO" id="GO:0005634">
    <property type="term" value="C:nucleus"/>
    <property type="evidence" value="ECO:0007669"/>
    <property type="project" value="TreeGrafter"/>
</dbReference>
<feature type="compositionally biased region" description="Polar residues" evidence="1">
    <location>
        <begin position="143"/>
        <end position="152"/>
    </location>
</feature>
<gene>
    <name evidence="3" type="ORF">VZT92_019674</name>
</gene>